<keyword evidence="2" id="KW-1185">Reference proteome</keyword>
<protein>
    <submittedName>
        <fullName evidence="1">Uncharacterized protein</fullName>
    </submittedName>
</protein>
<proteinExistence type="predicted"/>
<dbReference type="EMBL" id="JANPWB010000010">
    <property type="protein sequence ID" value="KAJ1143630.1"/>
    <property type="molecule type" value="Genomic_DNA"/>
</dbReference>
<dbReference type="Proteomes" id="UP001066276">
    <property type="component" value="Chromosome 6"/>
</dbReference>
<gene>
    <name evidence="1" type="ORF">NDU88_009936</name>
</gene>
<name>A0AAV7QYZ1_PLEWA</name>
<accession>A0AAV7QYZ1</accession>
<reference evidence="1" key="1">
    <citation type="journal article" date="2022" name="bioRxiv">
        <title>Sequencing and chromosome-scale assembly of the giantPleurodeles waltlgenome.</title>
        <authorList>
            <person name="Brown T."/>
            <person name="Elewa A."/>
            <person name="Iarovenko S."/>
            <person name="Subramanian E."/>
            <person name="Araus A.J."/>
            <person name="Petzold A."/>
            <person name="Susuki M."/>
            <person name="Suzuki K.-i.T."/>
            <person name="Hayashi T."/>
            <person name="Toyoda A."/>
            <person name="Oliveira C."/>
            <person name="Osipova E."/>
            <person name="Leigh N.D."/>
            <person name="Simon A."/>
            <person name="Yun M.H."/>
        </authorList>
    </citation>
    <scope>NUCLEOTIDE SEQUENCE</scope>
    <source>
        <strain evidence="1">20211129_DDA</strain>
        <tissue evidence="1">Liver</tissue>
    </source>
</reference>
<organism evidence="1 2">
    <name type="scientific">Pleurodeles waltl</name>
    <name type="common">Iberian ribbed newt</name>
    <dbReference type="NCBI Taxonomy" id="8319"/>
    <lineage>
        <taxon>Eukaryota</taxon>
        <taxon>Metazoa</taxon>
        <taxon>Chordata</taxon>
        <taxon>Craniata</taxon>
        <taxon>Vertebrata</taxon>
        <taxon>Euteleostomi</taxon>
        <taxon>Amphibia</taxon>
        <taxon>Batrachia</taxon>
        <taxon>Caudata</taxon>
        <taxon>Salamandroidea</taxon>
        <taxon>Salamandridae</taxon>
        <taxon>Pleurodelinae</taxon>
        <taxon>Pleurodeles</taxon>
    </lineage>
</organism>
<evidence type="ECO:0000313" key="1">
    <source>
        <dbReference type="EMBL" id="KAJ1143630.1"/>
    </source>
</evidence>
<dbReference type="AlphaFoldDB" id="A0AAV7QYZ1"/>
<comment type="caution">
    <text evidence="1">The sequence shown here is derived from an EMBL/GenBank/DDBJ whole genome shotgun (WGS) entry which is preliminary data.</text>
</comment>
<evidence type="ECO:0000313" key="2">
    <source>
        <dbReference type="Proteomes" id="UP001066276"/>
    </source>
</evidence>
<sequence>MEGNKVAIVQIEKSSSGGFGSNHWQRTRTRSRNRETTITRFGCDLGIHINWEVLKKSEGYSPDETRVDDDDGLNC</sequence>